<dbReference type="Pfam" id="PF04966">
    <property type="entry name" value="OprB"/>
    <property type="match status" value="1"/>
</dbReference>
<dbReference type="PANTHER" id="PTHR37944">
    <property type="entry name" value="PORIN B"/>
    <property type="match status" value="1"/>
</dbReference>
<dbReference type="Proteomes" id="UP000565205">
    <property type="component" value="Unassembled WGS sequence"/>
</dbReference>
<dbReference type="GO" id="GO:0016020">
    <property type="term" value="C:membrane"/>
    <property type="evidence" value="ECO:0007669"/>
    <property type="project" value="InterPro"/>
</dbReference>
<keyword evidence="2" id="KW-0732">Signal</keyword>
<evidence type="ECO:0000256" key="3">
    <source>
        <dbReference type="SAM" id="MobiDB-lite"/>
    </source>
</evidence>
<comment type="caution">
    <text evidence="4">The sequence shown here is derived from an EMBL/GenBank/DDBJ whole genome shotgun (WGS) entry which is preliminary data.</text>
</comment>
<dbReference type="AlphaFoldDB" id="A0A850NQ76"/>
<evidence type="ECO:0000313" key="4">
    <source>
        <dbReference type="EMBL" id="NVN29512.1"/>
    </source>
</evidence>
<dbReference type="InterPro" id="IPR038673">
    <property type="entry name" value="OprB_sf"/>
</dbReference>
<dbReference type="InterPro" id="IPR052932">
    <property type="entry name" value="OprB_Porin"/>
</dbReference>
<evidence type="ECO:0000313" key="5">
    <source>
        <dbReference type="Proteomes" id="UP000565205"/>
    </source>
</evidence>
<feature type="signal peptide" evidence="2">
    <location>
        <begin position="1"/>
        <end position="19"/>
    </location>
</feature>
<protein>
    <submittedName>
        <fullName evidence="4">Carbohydrate porin</fullName>
    </submittedName>
</protein>
<organism evidence="4 5">
    <name type="scientific">Endobacter medicaginis</name>
    <dbReference type="NCBI Taxonomy" id="1181271"/>
    <lineage>
        <taxon>Bacteria</taxon>
        <taxon>Pseudomonadati</taxon>
        <taxon>Pseudomonadota</taxon>
        <taxon>Alphaproteobacteria</taxon>
        <taxon>Acetobacterales</taxon>
        <taxon>Acetobacteraceae</taxon>
        <taxon>Endobacter</taxon>
    </lineage>
</organism>
<dbReference type="GO" id="GO:0008643">
    <property type="term" value="P:carbohydrate transport"/>
    <property type="evidence" value="ECO:0007669"/>
    <property type="project" value="InterPro"/>
</dbReference>
<dbReference type="RefSeq" id="WP_176622259.1">
    <property type="nucleotide sequence ID" value="NZ_JABXXQ010000043.1"/>
</dbReference>
<feature type="region of interest" description="Disordered" evidence="3">
    <location>
        <begin position="21"/>
        <end position="49"/>
    </location>
</feature>
<name>A0A850NQ76_9PROT</name>
<feature type="chain" id="PRO_5033113580" evidence="2">
    <location>
        <begin position="20"/>
        <end position="506"/>
    </location>
</feature>
<comment type="similarity">
    <text evidence="1 2">Belongs to the OprB family.</text>
</comment>
<accession>A0A850NQ76</accession>
<dbReference type="PANTHER" id="PTHR37944:SF1">
    <property type="entry name" value="PORIN B"/>
    <property type="match status" value="1"/>
</dbReference>
<dbReference type="Gene3D" id="2.40.160.180">
    <property type="entry name" value="Carbohydrate-selective porin OprB"/>
    <property type="match status" value="1"/>
</dbReference>
<sequence length="506" mass="53777">MSTRLVAAAALLSAGFGTAAASARSASPPPSPTSPAATAPAVPPIDTHHAWPAARPTVSRSAPDPRESHAIAQLHVLPPPETGFVPAPPTGPLAPVGIALQNHGIYLRALAVDEFAGNVSGGVRRGTGNSIATPFGADLDFNRMIGLPGAVLHISFNRSGGTSLAQAYTGNTVSFQTRYKTYQNLRLSALAWDQSLLHGAVEISGGRVSALTYFNASTLYCTFQNNAICFNPAALPIQNRSLSFFPYGTWGGRVKVNPSKRVYIQAGAFEANTSLIPTDGFDWNTHGGTGVQTAVELGIHSPSQLAPHAYNLRFGAYRNSSPVNDPYYNSRGLPKPTHNGTALIHPEGQDGWYAMGDGVLTRLGADRRRNITVFGGVIQAVPDYTLFKLQALAGLVITGPFASRPLDTFGIVGTYLQLGRNERDYLQAMRRAAQGTSRVTKGEGIFEINYGAKVMRGVTISPNIQYVLQPDNVLKPSQRSASHNILAFGFRASIELGAVAGLPVWH</sequence>
<dbReference type="EMBL" id="JABXXQ010000043">
    <property type="protein sequence ID" value="NVN29512.1"/>
    <property type="molecule type" value="Genomic_DNA"/>
</dbReference>
<gene>
    <name evidence="4" type="ORF">HUK83_04065</name>
</gene>
<reference evidence="4 5" key="1">
    <citation type="submission" date="2020-06" db="EMBL/GenBank/DDBJ databases">
        <title>Description of novel acetic acid bacteria.</title>
        <authorList>
            <person name="Sombolestani A."/>
        </authorList>
    </citation>
    <scope>NUCLEOTIDE SEQUENCE [LARGE SCALE GENOMIC DNA]</scope>
    <source>
        <strain evidence="4 5">LMG 26838</strain>
    </source>
</reference>
<evidence type="ECO:0000256" key="2">
    <source>
        <dbReference type="RuleBase" id="RU363072"/>
    </source>
</evidence>
<dbReference type="GO" id="GO:0015288">
    <property type="term" value="F:porin activity"/>
    <property type="evidence" value="ECO:0007669"/>
    <property type="project" value="InterPro"/>
</dbReference>
<dbReference type="InterPro" id="IPR007049">
    <property type="entry name" value="Carb-sel_porin_OprB"/>
</dbReference>
<proteinExistence type="inferred from homology"/>
<evidence type="ECO:0000256" key="1">
    <source>
        <dbReference type="ARBA" id="ARBA00008769"/>
    </source>
</evidence>